<organism evidence="3 4">
    <name type="scientific">Petrolisthes manimaculis</name>
    <dbReference type="NCBI Taxonomy" id="1843537"/>
    <lineage>
        <taxon>Eukaryota</taxon>
        <taxon>Metazoa</taxon>
        <taxon>Ecdysozoa</taxon>
        <taxon>Arthropoda</taxon>
        <taxon>Crustacea</taxon>
        <taxon>Multicrustacea</taxon>
        <taxon>Malacostraca</taxon>
        <taxon>Eumalacostraca</taxon>
        <taxon>Eucarida</taxon>
        <taxon>Decapoda</taxon>
        <taxon>Pleocyemata</taxon>
        <taxon>Anomura</taxon>
        <taxon>Galatheoidea</taxon>
        <taxon>Porcellanidae</taxon>
        <taxon>Petrolisthes</taxon>
    </lineage>
</organism>
<dbReference type="PROSITE" id="PS50994">
    <property type="entry name" value="INTEGRASE"/>
    <property type="match status" value="1"/>
</dbReference>
<feature type="domain" description="Integrase catalytic" evidence="2">
    <location>
        <begin position="577"/>
        <end position="698"/>
    </location>
</feature>
<dbReference type="Gene3D" id="3.10.10.10">
    <property type="entry name" value="HIV Type 1 Reverse Transcriptase, subunit A, domain 1"/>
    <property type="match status" value="1"/>
</dbReference>
<gene>
    <name evidence="3" type="ORF">Pmani_004558</name>
</gene>
<dbReference type="Proteomes" id="UP001292094">
    <property type="component" value="Unassembled WGS sequence"/>
</dbReference>
<dbReference type="Pfam" id="PF13456">
    <property type="entry name" value="RVT_3"/>
    <property type="match status" value="1"/>
</dbReference>
<dbReference type="InterPro" id="IPR055475">
    <property type="entry name" value="DUF7047"/>
</dbReference>
<evidence type="ECO:0000256" key="1">
    <source>
        <dbReference type="SAM" id="MobiDB-lite"/>
    </source>
</evidence>
<dbReference type="InterPro" id="IPR002156">
    <property type="entry name" value="RNaseH_domain"/>
</dbReference>
<dbReference type="GO" id="GO:0004523">
    <property type="term" value="F:RNA-DNA hybrid ribonuclease activity"/>
    <property type="evidence" value="ECO:0007669"/>
    <property type="project" value="InterPro"/>
</dbReference>
<dbReference type="GO" id="GO:0015074">
    <property type="term" value="P:DNA integration"/>
    <property type="evidence" value="ECO:0007669"/>
    <property type="project" value="InterPro"/>
</dbReference>
<dbReference type="InterPro" id="IPR043128">
    <property type="entry name" value="Rev_trsase/Diguanyl_cyclase"/>
</dbReference>
<dbReference type="GO" id="GO:0071897">
    <property type="term" value="P:DNA biosynthetic process"/>
    <property type="evidence" value="ECO:0007669"/>
    <property type="project" value="UniProtKB-ARBA"/>
</dbReference>
<sequence length="871" mass="97729">MNGVTALGGVTVSAHRKVRFGVEDISVCAAARASINVNEKDFSATYDTARNTWTAAWKWSGGEEPGILQNRVEAYTVPCEIRDQYEEEVEKWIKDGWLVPHDECKHGPPKGLIPLMAVVQHNKGKVRPVLDFRELNTHIDTFTADSDVCADKLREWRKQGINLSMVDLKKAYLQIHIHESLWPYQTVVYKGCRYCLTRLGFGLNVAPLIMKTVLNSVLSQDLEVKRGTSAYIDDVLVNEEVVTASRVVEHLERYGLVSKAPECVVDGARILGLRVWGEHGKLYWGRDGGLGGLPRQMTRRTVFSYCGKLVGHFPVCGWLRVAVAYVKRRANLVTQGWDDPIIGDELIILLEDIMDRVGKDDPVRGRWDVTGDVAKVWVDASSLAMGAMIEVDGDIIEDATWLRPNCASHINMAELDAVIKGLNLVLAWHMKRVELMTDSSTVWRWINDGLTGRARLKTKAASEMLIRRWIDIILSLVNECGLALTVTLVPSIGNRADALTRVPQSWLKMLAVGTVVLPSVCAAAAEPTTDKLVTEVHHSHGHPGVKRTLYFAKRVDPAVTKAQVRMVVSSCQVCQSVDPAPVKWRTGNLSVEGIWQRVGMDITHCRGKSYLTLIDCGPSRFTIWRPLRIQTSECIAEQLETVFFERGAPDEILTDNDTAFRRKLFTQFASRWNVHLRYRGAYVPAGNGVVERCYRTVKVIAARKGCSVAEAVYLYNITPLDDWSSHSTPANMLYRYSVRVKGEDMSRRNKEEGEDNPYQTGEEVWVKQPGTRCDKRYKQGIVTGVVSDQVTEIDGVPRHIRDIRHRIPPQRTQDIRSNGSDASDEEILMTFSAQDSPGLDQAIDGSDEDADGEKLRRSQRTRKPRLCLSCI</sequence>
<dbReference type="SUPFAM" id="SSF56672">
    <property type="entry name" value="DNA/RNA polymerases"/>
    <property type="match status" value="1"/>
</dbReference>
<name>A0AAE1QGF7_9EUCA</name>
<dbReference type="Pfam" id="PF23088">
    <property type="entry name" value="DUF7047"/>
    <property type="match status" value="1"/>
</dbReference>
<dbReference type="InterPro" id="IPR012337">
    <property type="entry name" value="RNaseH-like_sf"/>
</dbReference>
<dbReference type="InterPro" id="IPR000477">
    <property type="entry name" value="RT_dom"/>
</dbReference>
<protein>
    <recommendedName>
        <fullName evidence="2">Integrase catalytic domain-containing protein</fullName>
    </recommendedName>
</protein>
<dbReference type="SUPFAM" id="SSF53098">
    <property type="entry name" value="Ribonuclease H-like"/>
    <property type="match status" value="1"/>
</dbReference>
<dbReference type="Gene3D" id="3.30.70.270">
    <property type="match status" value="1"/>
</dbReference>
<dbReference type="InterPro" id="IPR050951">
    <property type="entry name" value="Retrovirus_Pol_polyprotein"/>
</dbReference>
<dbReference type="EMBL" id="JAWZYT010000320">
    <property type="protein sequence ID" value="KAK4324817.1"/>
    <property type="molecule type" value="Genomic_DNA"/>
</dbReference>
<dbReference type="GO" id="GO:0003676">
    <property type="term" value="F:nucleic acid binding"/>
    <property type="evidence" value="ECO:0007669"/>
    <property type="project" value="InterPro"/>
</dbReference>
<accession>A0AAE1QGF7</accession>
<dbReference type="AlphaFoldDB" id="A0AAE1QGF7"/>
<evidence type="ECO:0000313" key="3">
    <source>
        <dbReference type="EMBL" id="KAK4324817.1"/>
    </source>
</evidence>
<feature type="region of interest" description="Disordered" evidence="1">
    <location>
        <begin position="832"/>
        <end position="871"/>
    </location>
</feature>
<keyword evidence="4" id="KW-1185">Reference proteome</keyword>
<dbReference type="PANTHER" id="PTHR37984">
    <property type="entry name" value="PROTEIN CBG26694"/>
    <property type="match status" value="1"/>
</dbReference>
<dbReference type="GO" id="GO:0042575">
    <property type="term" value="C:DNA polymerase complex"/>
    <property type="evidence" value="ECO:0007669"/>
    <property type="project" value="UniProtKB-ARBA"/>
</dbReference>
<proteinExistence type="predicted"/>
<dbReference type="InterPro" id="IPR001584">
    <property type="entry name" value="Integrase_cat-core"/>
</dbReference>
<reference evidence="3" key="1">
    <citation type="submission" date="2023-11" db="EMBL/GenBank/DDBJ databases">
        <title>Genome assemblies of two species of porcelain crab, Petrolisthes cinctipes and Petrolisthes manimaculis (Anomura: Porcellanidae).</title>
        <authorList>
            <person name="Angst P."/>
        </authorList>
    </citation>
    <scope>NUCLEOTIDE SEQUENCE</scope>
    <source>
        <strain evidence="3">PB745_02</strain>
        <tissue evidence="3">Gill</tissue>
    </source>
</reference>
<evidence type="ECO:0000259" key="2">
    <source>
        <dbReference type="PROSITE" id="PS50994"/>
    </source>
</evidence>
<evidence type="ECO:0000313" key="4">
    <source>
        <dbReference type="Proteomes" id="UP001292094"/>
    </source>
</evidence>
<dbReference type="Gene3D" id="3.30.420.10">
    <property type="entry name" value="Ribonuclease H-like superfamily/Ribonuclease H"/>
    <property type="match status" value="2"/>
</dbReference>
<dbReference type="InterPro" id="IPR043502">
    <property type="entry name" value="DNA/RNA_pol_sf"/>
</dbReference>
<dbReference type="Pfam" id="PF00078">
    <property type="entry name" value="RVT_1"/>
    <property type="match status" value="1"/>
</dbReference>
<dbReference type="InterPro" id="IPR036397">
    <property type="entry name" value="RNaseH_sf"/>
</dbReference>
<comment type="caution">
    <text evidence="3">The sequence shown here is derived from an EMBL/GenBank/DDBJ whole genome shotgun (WGS) entry which is preliminary data.</text>
</comment>
<dbReference type="PANTHER" id="PTHR37984:SF5">
    <property type="entry name" value="PROTEIN NYNRIN-LIKE"/>
    <property type="match status" value="1"/>
</dbReference>